<evidence type="ECO:0000313" key="2">
    <source>
        <dbReference type="EMBL" id="MBO3743616.1"/>
    </source>
</evidence>
<accession>A0ABS3UYJ9</accession>
<dbReference type="InterPro" id="IPR025272">
    <property type="entry name" value="SocA_Panacea"/>
</dbReference>
<dbReference type="EMBL" id="JAGFNS010000042">
    <property type="protein sequence ID" value="MBO3743616.1"/>
    <property type="molecule type" value="Genomic_DNA"/>
</dbReference>
<dbReference type="Pfam" id="PF13274">
    <property type="entry name" value="SocA_Panacea"/>
    <property type="match status" value="1"/>
</dbReference>
<evidence type="ECO:0000313" key="3">
    <source>
        <dbReference type="Proteomes" id="UP000679690"/>
    </source>
</evidence>
<protein>
    <submittedName>
        <fullName evidence="2">DUF4065 domain-containing protein</fullName>
    </submittedName>
</protein>
<evidence type="ECO:0000259" key="1">
    <source>
        <dbReference type="Pfam" id="PF13274"/>
    </source>
</evidence>
<dbReference type="RefSeq" id="WP_208472860.1">
    <property type="nucleotide sequence ID" value="NZ_JAGFNS010000042.1"/>
</dbReference>
<name>A0ABS3UYJ9_9ACTN</name>
<reference evidence="2 3" key="1">
    <citation type="submission" date="2021-03" db="EMBL/GenBank/DDBJ databases">
        <title>Actinoplanes flavus sp. nov., a novel actinomycete isolated from Coconut Palm rhizosphere soil.</title>
        <authorList>
            <person name="Luo X."/>
        </authorList>
    </citation>
    <scope>NUCLEOTIDE SEQUENCE [LARGE SCALE GENOMIC DNA]</scope>
    <source>
        <strain evidence="2 3">NEAU-H7</strain>
    </source>
</reference>
<proteinExistence type="predicted"/>
<dbReference type="Proteomes" id="UP000679690">
    <property type="component" value="Unassembled WGS sequence"/>
</dbReference>
<sequence length="166" mass="18508">MATAHDVAAYILARRGPMSAMKLQKLLYYSQAWHLVWDEQPLFPERIEAWANGPVVAELYPLHRGQFLISEWPHGDATRLSASERESVDVVLESYGDLDGRKLSHLTHAEAPWADARTGLHPTERSENVITPAAMHEYYGSLDAAEEAIPIDELTWEGWGATAATA</sequence>
<feature type="domain" description="Antitoxin SocA-like Panacea" evidence="1">
    <location>
        <begin position="23"/>
        <end position="113"/>
    </location>
</feature>
<comment type="caution">
    <text evidence="2">The sequence shown here is derived from an EMBL/GenBank/DDBJ whole genome shotgun (WGS) entry which is preliminary data.</text>
</comment>
<organism evidence="2 3">
    <name type="scientific">Actinoplanes flavus</name>
    <dbReference type="NCBI Taxonomy" id="2820290"/>
    <lineage>
        <taxon>Bacteria</taxon>
        <taxon>Bacillati</taxon>
        <taxon>Actinomycetota</taxon>
        <taxon>Actinomycetes</taxon>
        <taxon>Micromonosporales</taxon>
        <taxon>Micromonosporaceae</taxon>
        <taxon>Actinoplanes</taxon>
    </lineage>
</organism>
<keyword evidence="3" id="KW-1185">Reference proteome</keyword>
<gene>
    <name evidence="2" type="ORF">J5X75_39575</name>
</gene>